<dbReference type="EMBL" id="CP007034">
    <property type="protein sequence ID" value="AHF13597.1"/>
    <property type="molecule type" value="Genomic_DNA"/>
</dbReference>
<proteinExistence type="predicted"/>
<dbReference type="Proteomes" id="UP000018901">
    <property type="component" value="Chromosome"/>
</dbReference>
<sequence>MLIQENDSIRNSEEVWNIARALQILIEANKLESEITPLKIKIIMAMASCNYQIDNLDYAYNCAVIAKEKIDEYIKSNSPFDEISTRKLLREEDCDEIIEAVKRNGVEPSRLMDNFVLNTLCTTNIRKVFPPKNECMFTRDELYHLIHALEQTKNAITSQAYAHGDFQIAEQVQSIFNTYKYPLYYIWQKYLFGRDEEVWAEEESMMPYQIFISNIKEHTDELISMLNNSNPFAPLSNGAAITKLLHKILSDLQTRLHEGRI</sequence>
<organism evidence="1 2">
    <name type="scientific">Barnesiella viscericola DSM 18177</name>
    <dbReference type="NCBI Taxonomy" id="880074"/>
    <lineage>
        <taxon>Bacteria</taxon>
        <taxon>Pseudomonadati</taxon>
        <taxon>Bacteroidota</taxon>
        <taxon>Bacteroidia</taxon>
        <taxon>Bacteroidales</taxon>
        <taxon>Barnesiellaceae</taxon>
        <taxon>Barnesiella</taxon>
    </lineage>
</organism>
<dbReference type="GeneID" id="90528280"/>
<dbReference type="OrthoDB" id="10015833at2"/>
<protein>
    <submittedName>
        <fullName evidence="1">Uncharacterized protein</fullName>
    </submittedName>
</protein>
<keyword evidence="2" id="KW-1185">Reference proteome</keyword>
<dbReference type="HOGENOM" id="CLU_1064212_0_0_10"/>
<gene>
    <name evidence="1" type="ORF">BARVI_02240</name>
</gene>
<name>W0ES59_9BACT</name>
<evidence type="ECO:0000313" key="2">
    <source>
        <dbReference type="Proteomes" id="UP000018901"/>
    </source>
</evidence>
<reference evidence="1 2" key="1">
    <citation type="submission" date="2013-12" db="EMBL/GenBank/DDBJ databases">
        <authorList>
            <consortium name="DOE Joint Genome Institute"/>
            <person name="Eisen J."/>
            <person name="Huntemann M."/>
            <person name="Han J."/>
            <person name="Chen A."/>
            <person name="Kyrpides N."/>
            <person name="Mavromatis K."/>
            <person name="Markowitz V."/>
            <person name="Palaniappan K."/>
            <person name="Ivanova N."/>
            <person name="Schaumberg A."/>
            <person name="Pati A."/>
            <person name="Liolios K."/>
            <person name="Nordberg H.P."/>
            <person name="Cantor M.N."/>
            <person name="Hua S.X."/>
            <person name="Woyke T."/>
        </authorList>
    </citation>
    <scope>NUCLEOTIDE SEQUENCE [LARGE SCALE GENOMIC DNA]</scope>
    <source>
        <strain evidence="2">DSM 18177</strain>
    </source>
</reference>
<dbReference type="RefSeq" id="WP_025277654.1">
    <property type="nucleotide sequence ID" value="NZ_CP007034.1"/>
</dbReference>
<accession>W0ES59</accession>
<dbReference type="KEGG" id="bvs:BARVI_02240"/>
<dbReference type="AlphaFoldDB" id="W0ES59"/>
<evidence type="ECO:0000313" key="1">
    <source>
        <dbReference type="EMBL" id="AHF13597.1"/>
    </source>
</evidence>